<dbReference type="InterPro" id="IPR035595">
    <property type="entry name" value="UDP_glycos_trans_CS"/>
</dbReference>
<dbReference type="Pfam" id="PF26168">
    <property type="entry name" value="Glyco_transf_N"/>
    <property type="match status" value="1"/>
</dbReference>
<feature type="domain" description="Reverse transcriptase" evidence="4">
    <location>
        <begin position="425"/>
        <end position="548"/>
    </location>
</feature>
<dbReference type="PANTHER" id="PTHR48047:SF61">
    <property type="entry name" value="OS04G0273600 PROTEIN"/>
    <property type="match status" value="1"/>
</dbReference>
<dbReference type="InterPro" id="IPR012337">
    <property type="entry name" value="RNaseH-like_sf"/>
</dbReference>
<dbReference type="PROSITE" id="PS00375">
    <property type="entry name" value="UDPGT"/>
    <property type="match status" value="1"/>
</dbReference>
<comment type="similarity">
    <text evidence="1">Belongs to the UDP-glycosyltransferase family.</text>
</comment>
<dbReference type="CDD" id="cd03784">
    <property type="entry name" value="GT1_Gtf-like"/>
    <property type="match status" value="1"/>
</dbReference>
<reference evidence="8" key="1">
    <citation type="submission" date="2018-02" db="EMBL/GenBank/DDBJ databases">
        <authorList>
            <person name="Cohen D.B."/>
            <person name="Kent A.D."/>
        </authorList>
    </citation>
    <scope>NUCLEOTIDE SEQUENCE</scope>
</reference>
<dbReference type="SUPFAM" id="SSF53098">
    <property type="entry name" value="Ribonuclease H-like"/>
    <property type="match status" value="1"/>
</dbReference>
<dbReference type="SUPFAM" id="SSF56672">
    <property type="entry name" value="DNA/RNA polymerases"/>
    <property type="match status" value="1"/>
</dbReference>
<dbReference type="GO" id="GO:0035251">
    <property type="term" value="F:UDP-glucosyltransferase activity"/>
    <property type="evidence" value="ECO:0007669"/>
    <property type="project" value="TreeGrafter"/>
</dbReference>
<gene>
    <name evidence="8" type="ORF">FSB_LOCUS38788</name>
</gene>
<dbReference type="Pfam" id="PF00078">
    <property type="entry name" value="RVT_1"/>
    <property type="match status" value="1"/>
</dbReference>
<dbReference type="InterPro" id="IPR043502">
    <property type="entry name" value="DNA/RNA_pol_sf"/>
</dbReference>
<dbReference type="Gene3D" id="3.40.50.2000">
    <property type="entry name" value="Glycogen Phosphorylase B"/>
    <property type="match status" value="3"/>
</dbReference>
<keyword evidence="3" id="KW-0808">Transferase</keyword>
<dbReference type="Pfam" id="PF00201">
    <property type="entry name" value="UDPGT"/>
    <property type="match status" value="1"/>
</dbReference>
<feature type="domain" description="RNase H type-1" evidence="5">
    <location>
        <begin position="1011"/>
        <end position="1107"/>
    </location>
</feature>
<protein>
    <submittedName>
        <fullName evidence="8">Uncharacterized protein</fullName>
    </submittedName>
</protein>
<evidence type="ECO:0000259" key="5">
    <source>
        <dbReference type="Pfam" id="PF13456"/>
    </source>
</evidence>
<feature type="domain" description="Reverse transcriptase zinc-binding" evidence="6">
    <location>
        <begin position="815"/>
        <end position="902"/>
    </location>
</feature>
<dbReference type="FunFam" id="3.40.50.2000:FF:000064">
    <property type="entry name" value="Glycosyltransferase"/>
    <property type="match status" value="1"/>
</dbReference>
<name>A0A2N9H944_FAGSY</name>
<dbReference type="InterPro" id="IPR002213">
    <property type="entry name" value="UDP_glucos_trans"/>
</dbReference>
<evidence type="ECO:0000313" key="8">
    <source>
        <dbReference type="EMBL" id="SPD10906.1"/>
    </source>
</evidence>
<dbReference type="AlphaFoldDB" id="A0A2N9H944"/>
<dbReference type="Pfam" id="PF13966">
    <property type="entry name" value="zf-RVT"/>
    <property type="match status" value="1"/>
</dbReference>
<dbReference type="InterPro" id="IPR058980">
    <property type="entry name" value="Glyco_transf_N"/>
</dbReference>
<evidence type="ECO:0000256" key="2">
    <source>
        <dbReference type="ARBA" id="ARBA00022676"/>
    </source>
</evidence>
<dbReference type="InterPro" id="IPR044730">
    <property type="entry name" value="RNase_H-like_dom_plant"/>
</dbReference>
<evidence type="ECO:0000256" key="3">
    <source>
        <dbReference type="ARBA" id="ARBA00022679"/>
    </source>
</evidence>
<evidence type="ECO:0000259" key="4">
    <source>
        <dbReference type="Pfam" id="PF00078"/>
    </source>
</evidence>
<keyword evidence="2" id="KW-0328">Glycosyltransferase</keyword>
<dbReference type="PANTHER" id="PTHR48047">
    <property type="entry name" value="GLYCOSYLTRANSFERASE"/>
    <property type="match status" value="1"/>
</dbReference>
<dbReference type="EMBL" id="OIVN01003391">
    <property type="protein sequence ID" value="SPD10906.1"/>
    <property type="molecule type" value="Genomic_DNA"/>
</dbReference>
<evidence type="ECO:0000259" key="6">
    <source>
        <dbReference type="Pfam" id="PF13966"/>
    </source>
</evidence>
<evidence type="ECO:0000256" key="1">
    <source>
        <dbReference type="ARBA" id="ARBA00009995"/>
    </source>
</evidence>
<accession>A0A2N9H944</accession>
<dbReference type="Pfam" id="PF13456">
    <property type="entry name" value="RVT_3"/>
    <property type="match status" value="1"/>
</dbReference>
<dbReference type="GO" id="GO:0003676">
    <property type="term" value="F:nucleic acid binding"/>
    <property type="evidence" value="ECO:0007669"/>
    <property type="project" value="InterPro"/>
</dbReference>
<sequence length="1257" mass="142500">MEQRKENIVMFPFMAQGHIRPFLALAFHIVERKNCTVTFINTPLNIKKLRPSLPSNSSIRLLEIPFSSTDHGLPPDAENTDAFPHLIGELICASHSFKPSFTALISNLIQEQNGHRPLCIIADMFFSWTAKVAHEFGVFNAIFNAGDGYGMGQRLCHDWVESDALLFNTVEEFDHIGLTYFRQQIKRPVWPIGPVQLSMESKAGSWELYKNWLDSKASGSVLYISFGSQSTISMSQMMELAKALEASGKDFIWVIRPPLEFDINSEFNAEEWLPEGFEQRVVGEKNKGLLVHKWAPQVEILSNKSVGVFLSHCGWNSVLDSLSHGVPIMGWPMTSEQHFNAKKLEEEMGVCIEVANGGSCEVRHEDIVAKIELVMNETEKGKDMTRKAGEVMEMLKNAKKDEDGFTGSSLKAIDEFFNAALLQREKTTMSHNNGNLLVSYALLINGGKTKSFIPSRGLRQGDPLSPYLFILSQDILSRIIENQFNGGGLSGVKASIGSPAITHVMYADDIVMFSKATRNEASNLNHCIEKYCKWSGQLVNRNKSGLFFSKHTQKPIIRSIKQLLQMKSLKNDAMYLGSPMFTSSSSIKDFKYLQDKLESRLLGWRSKCLSWAGRCTMIKSVAQALPTYTMSTFEVPKKICENLDAVTRRFWWNPNDPKWQIFSMEVMGCSMSSKEGWRNSICMKLVRSKYKVRGDWLFKDPVKNSSPLWRAIEKTKKLITKGACFLVGDGTSINVWKDPWIPWLQDFKARPKNDNDQQFPIMVSSLIDSNSHCWKQELLEQLFDSATKEAINKITIPLRPRNDKIVWLLEKNGLFSVKSAYNLCQNLPNTNQNAVEWSKIWKLKAHERSKMFLWRIAANVLPTKDLLAERVGNMDTLCNLCNEEVETCSHLFFKCNVARAIWYGCKWSLRSDEINVNRNEEIVKIVIDPPWKLPKESREQVSLQMIITLEAIWNLRNQITHNGGEINLISTIKGIEARVQEFLLSQELPPQHIHMDVTKWSTPPPNVVKLNVDAAILRNHSTLAVIARNDKGEVLKAWAKQSKCCDPLQAETSAVLWALQLAASESFMHIIIEGDAKVCFDAIADNSPAPWTVSSLITNIIELIRAFGMACSDHKFTLPDFLEANTIHLSQLSESLIKALGSDPFFMYMKKVIIHCINVDALLINTVEEIDKLGLNYFKRLNKAGVFAIGPRHESSTPSWRERAGQEMRRKACETRKVMLDAMKDEKGFEVSSVKAMDDFLSVAMLMREKTRKSLKE</sequence>
<dbReference type="Gene3D" id="3.30.420.10">
    <property type="entry name" value="Ribonuclease H-like superfamily/Ribonuclease H"/>
    <property type="match status" value="1"/>
</dbReference>
<dbReference type="CDD" id="cd06222">
    <property type="entry name" value="RNase_H_like"/>
    <property type="match status" value="1"/>
</dbReference>
<organism evidence="8">
    <name type="scientific">Fagus sylvatica</name>
    <name type="common">Beechnut</name>
    <dbReference type="NCBI Taxonomy" id="28930"/>
    <lineage>
        <taxon>Eukaryota</taxon>
        <taxon>Viridiplantae</taxon>
        <taxon>Streptophyta</taxon>
        <taxon>Embryophyta</taxon>
        <taxon>Tracheophyta</taxon>
        <taxon>Spermatophyta</taxon>
        <taxon>Magnoliopsida</taxon>
        <taxon>eudicotyledons</taxon>
        <taxon>Gunneridae</taxon>
        <taxon>Pentapetalae</taxon>
        <taxon>rosids</taxon>
        <taxon>fabids</taxon>
        <taxon>Fagales</taxon>
        <taxon>Fagaceae</taxon>
        <taxon>Fagus</taxon>
    </lineage>
</organism>
<dbReference type="InterPro" id="IPR036397">
    <property type="entry name" value="RNaseH_sf"/>
</dbReference>
<feature type="domain" description="Glycosyltransferase N-terminal" evidence="7">
    <location>
        <begin position="8"/>
        <end position="134"/>
    </location>
</feature>
<dbReference type="GO" id="GO:0004523">
    <property type="term" value="F:RNA-DNA hybrid ribonuclease activity"/>
    <property type="evidence" value="ECO:0007669"/>
    <property type="project" value="InterPro"/>
</dbReference>
<evidence type="ECO:0000259" key="7">
    <source>
        <dbReference type="Pfam" id="PF26168"/>
    </source>
</evidence>
<dbReference type="InterPro" id="IPR000477">
    <property type="entry name" value="RT_dom"/>
</dbReference>
<dbReference type="SUPFAM" id="SSF53756">
    <property type="entry name" value="UDP-Glycosyltransferase/glycogen phosphorylase"/>
    <property type="match status" value="1"/>
</dbReference>
<proteinExistence type="inferred from homology"/>
<dbReference type="InterPro" id="IPR002156">
    <property type="entry name" value="RNaseH_domain"/>
</dbReference>
<dbReference type="InterPro" id="IPR026960">
    <property type="entry name" value="RVT-Znf"/>
</dbReference>